<name>A0AAV9IJD2_9RHOD</name>
<comment type="caution">
    <text evidence="1">The sequence shown here is derived from an EMBL/GenBank/DDBJ whole genome shotgun (WGS) entry which is preliminary data.</text>
</comment>
<gene>
    <name evidence="1" type="ORF">GAYE_SCF41G5513</name>
</gene>
<organism evidence="1 2">
    <name type="scientific">Galdieria yellowstonensis</name>
    <dbReference type="NCBI Taxonomy" id="3028027"/>
    <lineage>
        <taxon>Eukaryota</taxon>
        <taxon>Rhodophyta</taxon>
        <taxon>Bangiophyceae</taxon>
        <taxon>Galdieriales</taxon>
        <taxon>Galdieriaceae</taxon>
        <taxon>Galdieria</taxon>
    </lineage>
</organism>
<accession>A0AAV9IJD2</accession>
<evidence type="ECO:0000313" key="1">
    <source>
        <dbReference type="EMBL" id="KAK4527590.1"/>
    </source>
</evidence>
<sequence>MIYEVHSAYYQTFLTVSGKSANRSSGLDKKTWDAIRSEVEMQVG</sequence>
<proteinExistence type="predicted"/>
<dbReference type="AlphaFoldDB" id="A0AAV9IJD2"/>
<dbReference type="EMBL" id="JANCYU010000053">
    <property type="protein sequence ID" value="KAK4527590.1"/>
    <property type="molecule type" value="Genomic_DNA"/>
</dbReference>
<dbReference type="Proteomes" id="UP001300502">
    <property type="component" value="Unassembled WGS sequence"/>
</dbReference>
<keyword evidence="2" id="KW-1185">Reference proteome</keyword>
<evidence type="ECO:0000313" key="2">
    <source>
        <dbReference type="Proteomes" id="UP001300502"/>
    </source>
</evidence>
<protein>
    <submittedName>
        <fullName evidence="1">Uncharacterized protein</fullName>
    </submittedName>
</protein>
<reference evidence="1 2" key="1">
    <citation type="submission" date="2022-07" db="EMBL/GenBank/DDBJ databases">
        <title>Genome-wide signatures of adaptation to extreme environments.</title>
        <authorList>
            <person name="Cho C.H."/>
            <person name="Yoon H.S."/>
        </authorList>
    </citation>
    <scope>NUCLEOTIDE SEQUENCE [LARGE SCALE GENOMIC DNA]</scope>
    <source>
        <strain evidence="1 2">108.79 E11</strain>
    </source>
</reference>